<gene>
    <name evidence="3" type="ORF">NSCI0253_LOCUS23408</name>
</gene>
<organism evidence="3">
    <name type="scientific">Noctiluca scintillans</name>
    <name type="common">Sea sparkle</name>
    <name type="synonym">Red tide dinoflagellate</name>
    <dbReference type="NCBI Taxonomy" id="2966"/>
    <lineage>
        <taxon>Eukaryota</taxon>
        <taxon>Sar</taxon>
        <taxon>Alveolata</taxon>
        <taxon>Dinophyceae</taxon>
        <taxon>Noctilucales</taxon>
        <taxon>Noctilucaceae</taxon>
        <taxon>Noctiluca</taxon>
    </lineage>
</organism>
<dbReference type="AlphaFoldDB" id="A0A7S1ABT2"/>
<evidence type="ECO:0000256" key="1">
    <source>
        <dbReference type="SAM" id="Coils"/>
    </source>
</evidence>
<evidence type="ECO:0000256" key="2">
    <source>
        <dbReference type="SAM" id="MobiDB-lite"/>
    </source>
</evidence>
<keyword evidence="1" id="KW-0175">Coiled coil</keyword>
<evidence type="ECO:0000313" key="3">
    <source>
        <dbReference type="EMBL" id="CAD8849058.1"/>
    </source>
</evidence>
<reference evidence="3" key="1">
    <citation type="submission" date="2021-01" db="EMBL/GenBank/DDBJ databases">
        <authorList>
            <person name="Corre E."/>
            <person name="Pelletier E."/>
            <person name="Niang G."/>
            <person name="Scheremetjew M."/>
            <person name="Finn R."/>
            <person name="Kale V."/>
            <person name="Holt S."/>
            <person name="Cochrane G."/>
            <person name="Meng A."/>
            <person name="Brown T."/>
            <person name="Cohen L."/>
        </authorList>
    </citation>
    <scope>NUCLEOTIDE SEQUENCE</scope>
</reference>
<accession>A0A7S1ABT2</accession>
<protein>
    <submittedName>
        <fullName evidence="3">Uncharacterized protein</fullName>
    </submittedName>
</protein>
<feature type="coiled-coil region" evidence="1">
    <location>
        <begin position="188"/>
        <end position="222"/>
    </location>
</feature>
<feature type="region of interest" description="Disordered" evidence="2">
    <location>
        <begin position="149"/>
        <end position="169"/>
    </location>
</feature>
<name>A0A7S1ABT2_NOCSC</name>
<sequence>MAFGSARASFSRASIVSRVDSDLVGDADGAQNLARFSRSELVSAIETKTGELAEVEALMAPFKVENVRLSRALKHARGQITCVLQALREFFADPTRREWFKQRKEDKPLCDFFQRLINWYRTVTEESDPTISFYTRIWEYERGDVVDSLQKKPSAETTADNGSSDGHTLESVASSTNLYEACRQRTENTRLLEEAARLEELNDALLRTNASLEKELETLRFEKHKEGSAEDEVEEGAEKGKVAPARRRNQTARTLRSIAAADSRWKRLLDDSDGLFSGDDVIDETYEQYLSDLLALMERHDCTFKRAIELADSGQDSEKPSGDAMLGAGVSRPAQVYPVIPSLVG</sequence>
<dbReference type="EMBL" id="HBFQ01033258">
    <property type="protein sequence ID" value="CAD8849058.1"/>
    <property type="molecule type" value="Transcribed_RNA"/>
</dbReference>
<feature type="region of interest" description="Disordered" evidence="2">
    <location>
        <begin position="224"/>
        <end position="252"/>
    </location>
</feature>
<feature type="compositionally biased region" description="Polar residues" evidence="2">
    <location>
        <begin position="155"/>
        <end position="169"/>
    </location>
</feature>
<proteinExistence type="predicted"/>